<gene>
    <name evidence="3" type="ORF">B1812_17490</name>
</gene>
<organism evidence="3 4">
    <name type="scientific">Methylocystis bryophila</name>
    <dbReference type="NCBI Taxonomy" id="655015"/>
    <lineage>
        <taxon>Bacteria</taxon>
        <taxon>Pseudomonadati</taxon>
        <taxon>Pseudomonadota</taxon>
        <taxon>Alphaproteobacteria</taxon>
        <taxon>Hyphomicrobiales</taxon>
        <taxon>Methylocystaceae</taxon>
        <taxon>Methylocystis</taxon>
    </lineage>
</organism>
<keyword evidence="1" id="KW-1133">Transmembrane helix</keyword>
<accession>A0A1W6MYE1</accession>
<evidence type="ECO:0000256" key="1">
    <source>
        <dbReference type="SAM" id="Phobius"/>
    </source>
</evidence>
<keyword evidence="1" id="KW-0472">Membrane</keyword>
<feature type="transmembrane region" description="Helical" evidence="1">
    <location>
        <begin position="172"/>
        <end position="191"/>
    </location>
</feature>
<evidence type="ECO:0000259" key="2">
    <source>
        <dbReference type="Pfam" id="PF00892"/>
    </source>
</evidence>
<feature type="transmembrane region" description="Helical" evidence="1">
    <location>
        <begin position="88"/>
        <end position="109"/>
    </location>
</feature>
<keyword evidence="1" id="KW-0812">Transmembrane</keyword>
<dbReference type="KEGG" id="mbry:B1812_17490"/>
<reference evidence="3 4" key="1">
    <citation type="submission" date="2017-02" db="EMBL/GenBank/DDBJ databases">
        <authorList>
            <person name="Peterson S.W."/>
        </authorList>
    </citation>
    <scope>NUCLEOTIDE SEQUENCE [LARGE SCALE GENOMIC DNA]</scope>
    <source>
        <strain evidence="3 4">S285</strain>
    </source>
</reference>
<dbReference type="SUPFAM" id="SSF103481">
    <property type="entry name" value="Multidrug resistance efflux transporter EmrE"/>
    <property type="match status" value="2"/>
</dbReference>
<feature type="transmembrane region" description="Helical" evidence="1">
    <location>
        <begin position="259"/>
        <end position="277"/>
    </location>
</feature>
<dbReference type="OrthoDB" id="9783707at2"/>
<dbReference type="EMBL" id="CP019948">
    <property type="protein sequence ID" value="ARN82583.1"/>
    <property type="molecule type" value="Genomic_DNA"/>
</dbReference>
<evidence type="ECO:0000313" key="3">
    <source>
        <dbReference type="EMBL" id="ARN82583.1"/>
    </source>
</evidence>
<proteinExistence type="predicted"/>
<dbReference type="AlphaFoldDB" id="A0A1W6MYE1"/>
<feature type="domain" description="EamA" evidence="2">
    <location>
        <begin position="143"/>
        <end position="275"/>
    </location>
</feature>
<dbReference type="GO" id="GO:0016020">
    <property type="term" value="C:membrane"/>
    <property type="evidence" value="ECO:0007669"/>
    <property type="project" value="InterPro"/>
</dbReference>
<feature type="transmembrane region" description="Helical" evidence="1">
    <location>
        <begin position="115"/>
        <end position="134"/>
    </location>
</feature>
<dbReference type="STRING" id="655015.B1812_17490"/>
<dbReference type="Gene3D" id="1.10.3730.20">
    <property type="match status" value="1"/>
</dbReference>
<protein>
    <recommendedName>
        <fullName evidence="2">EamA domain-containing protein</fullName>
    </recommendedName>
</protein>
<evidence type="ECO:0000313" key="4">
    <source>
        <dbReference type="Proteomes" id="UP000193978"/>
    </source>
</evidence>
<dbReference type="InterPro" id="IPR037185">
    <property type="entry name" value="EmrE-like"/>
</dbReference>
<dbReference type="Pfam" id="PF00892">
    <property type="entry name" value="EamA"/>
    <property type="match status" value="1"/>
</dbReference>
<name>A0A1W6MYE1_9HYPH</name>
<dbReference type="RefSeq" id="WP_085772714.1">
    <property type="nucleotide sequence ID" value="NZ_AP027149.1"/>
</dbReference>
<feature type="transmembrane region" description="Helical" evidence="1">
    <location>
        <begin position="203"/>
        <end position="224"/>
    </location>
</feature>
<keyword evidence="4" id="KW-1185">Reference proteome</keyword>
<feature type="transmembrane region" description="Helical" evidence="1">
    <location>
        <begin position="236"/>
        <end position="253"/>
    </location>
</feature>
<feature type="transmembrane region" description="Helical" evidence="1">
    <location>
        <begin position="62"/>
        <end position="81"/>
    </location>
</feature>
<sequence>MSAPETASVLIVSSGFLHAIVNSLLKAGKDKLSGRALIDGFSALLVAPLALVTPFPTGAWNWLALAWVVRLFYLVSLVNAFQHLDLLVAYPIARGVAPLLAAAAAVAFFNEPISGAVLCGALLVSFGILAIGGARGVDRRALGWSLLNGGCVALYTVIDAQGVRAAPSAESYIVWTFIGLGCGVSAVFALWRGPAFLVAAVEQWRPGLVAGALSVLSYGAALAAFRLGATPRLASLRESSILFATLIAVVFLGERLTRARAFGIGAIAAGAATLLFLR</sequence>
<dbReference type="InterPro" id="IPR000620">
    <property type="entry name" value="EamA_dom"/>
</dbReference>
<dbReference type="Proteomes" id="UP000193978">
    <property type="component" value="Chromosome"/>
</dbReference>
<feature type="transmembrane region" description="Helical" evidence="1">
    <location>
        <begin position="6"/>
        <end position="25"/>
    </location>
</feature>
<feature type="transmembrane region" description="Helical" evidence="1">
    <location>
        <begin position="37"/>
        <end position="56"/>
    </location>
</feature>